<evidence type="ECO:0000313" key="10">
    <source>
        <dbReference type="Proteomes" id="UP000245880"/>
    </source>
</evidence>
<dbReference type="CDD" id="cd01400">
    <property type="entry name" value="6PGL"/>
    <property type="match status" value="1"/>
</dbReference>
<reference evidence="9 10" key="1">
    <citation type="submission" date="2018-03" db="EMBL/GenBank/DDBJ databases">
        <title>Genomic Encyclopedia of Archaeal and Bacterial Type Strains, Phase II (KMG-II): from individual species to whole genera.</title>
        <authorList>
            <person name="Goeker M."/>
        </authorList>
    </citation>
    <scope>NUCLEOTIDE SEQUENCE [LARGE SCALE GENOMIC DNA]</scope>
    <source>
        <strain evidence="9 10">DSM 100346</strain>
    </source>
</reference>
<dbReference type="PANTHER" id="PTHR11054:SF0">
    <property type="entry name" value="6-PHOSPHOGLUCONOLACTONASE"/>
    <property type="match status" value="1"/>
</dbReference>
<comment type="function">
    <text evidence="2 7">Hydrolysis of 6-phosphogluconolactone to 6-phosphogluconate.</text>
</comment>
<evidence type="ECO:0000256" key="7">
    <source>
        <dbReference type="RuleBase" id="RU365095"/>
    </source>
</evidence>
<dbReference type="Pfam" id="PF01182">
    <property type="entry name" value="Glucosamine_iso"/>
    <property type="match status" value="1"/>
</dbReference>
<evidence type="ECO:0000313" key="9">
    <source>
        <dbReference type="EMBL" id="PWJ58480.1"/>
    </source>
</evidence>
<evidence type="ECO:0000256" key="2">
    <source>
        <dbReference type="ARBA" id="ARBA00002681"/>
    </source>
</evidence>
<keyword evidence="7" id="KW-0378">Hydrolase</keyword>
<comment type="similarity">
    <text evidence="4 7">Belongs to the glucosamine/galactosamine-6-phosphate isomerase family. 6-phosphogluconolactonase subfamily.</text>
</comment>
<dbReference type="UniPathway" id="UPA00115">
    <property type="reaction ID" value="UER00409"/>
</dbReference>
<dbReference type="NCBIfam" id="TIGR01198">
    <property type="entry name" value="pgl"/>
    <property type="match status" value="1"/>
</dbReference>
<dbReference type="GO" id="GO:0005975">
    <property type="term" value="P:carbohydrate metabolic process"/>
    <property type="evidence" value="ECO:0007669"/>
    <property type="project" value="UniProtKB-UniRule"/>
</dbReference>
<protein>
    <recommendedName>
        <fullName evidence="6 7">6-phosphogluconolactonase</fullName>
        <shortName evidence="7">6PGL</shortName>
        <ecNumber evidence="5 7">3.1.1.31</ecNumber>
    </recommendedName>
</protein>
<dbReference type="InterPro" id="IPR039104">
    <property type="entry name" value="6PGL"/>
</dbReference>
<dbReference type="OrthoDB" id="9810967at2"/>
<dbReference type="SUPFAM" id="SSF100950">
    <property type="entry name" value="NagB/RpiA/CoA transferase-like"/>
    <property type="match status" value="1"/>
</dbReference>
<dbReference type="PANTHER" id="PTHR11054">
    <property type="entry name" value="6-PHOSPHOGLUCONOLACTONASE"/>
    <property type="match status" value="1"/>
</dbReference>
<evidence type="ECO:0000256" key="5">
    <source>
        <dbReference type="ARBA" id="ARBA00013198"/>
    </source>
</evidence>
<dbReference type="EC" id="3.1.1.31" evidence="5 7"/>
<sequence>MKHIKTFEDTASLNEALAIFIDQDIKNVLAQKPIYTFVLSGGSTPKQLFRILANEPYKNSIPWEKIHFFWGDERFVPYNDERNNAKMAFDELLSLVPVRPDQVHRMQTELSPAEAVADYTQVLKGYFKETGPTFDLVLLGMGEDGHTLSLFPGTEVIEEKDKWVDSYFLEPQQMVRITLTAPIVNRAATVAFALAGAGKAPALKEVLEGPPNRTQYPSQIINPERGNLLWFIDKNASSLLSKA</sequence>
<name>A0A316ANV8_9BACT</name>
<dbReference type="AlphaFoldDB" id="A0A316ANV8"/>
<dbReference type="Proteomes" id="UP000245880">
    <property type="component" value="Unassembled WGS sequence"/>
</dbReference>
<evidence type="ECO:0000256" key="1">
    <source>
        <dbReference type="ARBA" id="ARBA00000832"/>
    </source>
</evidence>
<comment type="catalytic activity">
    <reaction evidence="1 7">
        <text>6-phospho-D-glucono-1,5-lactone + H2O = 6-phospho-D-gluconate + H(+)</text>
        <dbReference type="Rhea" id="RHEA:12556"/>
        <dbReference type="ChEBI" id="CHEBI:15377"/>
        <dbReference type="ChEBI" id="CHEBI:15378"/>
        <dbReference type="ChEBI" id="CHEBI:57955"/>
        <dbReference type="ChEBI" id="CHEBI:58759"/>
        <dbReference type="EC" id="3.1.1.31"/>
    </reaction>
</comment>
<evidence type="ECO:0000256" key="6">
    <source>
        <dbReference type="ARBA" id="ARBA00020337"/>
    </source>
</evidence>
<dbReference type="InterPro" id="IPR005900">
    <property type="entry name" value="6-phosphogluconolactonase_DevB"/>
</dbReference>
<evidence type="ECO:0000256" key="3">
    <source>
        <dbReference type="ARBA" id="ARBA00004961"/>
    </source>
</evidence>
<dbReference type="RefSeq" id="WP_109674323.1">
    <property type="nucleotide sequence ID" value="NZ_QGDT01000004.1"/>
</dbReference>
<dbReference type="InterPro" id="IPR006148">
    <property type="entry name" value="Glc/Gal-6P_isomerase"/>
</dbReference>
<dbReference type="EMBL" id="QGDT01000004">
    <property type="protein sequence ID" value="PWJ58480.1"/>
    <property type="molecule type" value="Genomic_DNA"/>
</dbReference>
<evidence type="ECO:0000256" key="4">
    <source>
        <dbReference type="ARBA" id="ARBA00010662"/>
    </source>
</evidence>
<keyword evidence="10" id="KW-1185">Reference proteome</keyword>
<comment type="pathway">
    <text evidence="3 7">Carbohydrate degradation; pentose phosphate pathway; D-ribulose 5-phosphate from D-glucose 6-phosphate (oxidative stage): step 2/3.</text>
</comment>
<dbReference type="InterPro" id="IPR037171">
    <property type="entry name" value="NagB/RpiA_transferase-like"/>
</dbReference>
<organism evidence="9 10">
    <name type="scientific">Dyadobacter jejuensis</name>
    <dbReference type="NCBI Taxonomy" id="1082580"/>
    <lineage>
        <taxon>Bacteria</taxon>
        <taxon>Pseudomonadati</taxon>
        <taxon>Bacteroidota</taxon>
        <taxon>Cytophagia</taxon>
        <taxon>Cytophagales</taxon>
        <taxon>Spirosomataceae</taxon>
        <taxon>Dyadobacter</taxon>
    </lineage>
</organism>
<feature type="domain" description="Glucosamine/galactosamine-6-phosphate isomerase" evidence="8">
    <location>
        <begin position="9"/>
        <end position="230"/>
    </location>
</feature>
<comment type="caution">
    <text evidence="9">The sequence shown here is derived from an EMBL/GenBank/DDBJ whole genome shotgun (WGS) entry which is preliminary data.</text>
</comment>
<accession>A0A316ANV8</accession>
<dbReference type="GO" id="GO:0017057">
    <property type="term" value="F:6-phosphogluconolactonase activity"/>
    <property type="evidence" value="ECO:0007669"/>
    <property type="project" value="UniProtKB-UniRule"/>
</dbReference>
<proteinExistence type="inferred from homology"/>
<gene>
    <name evidence="7" type="primary">pgl</name>
    <name evidence="9" type="ORF">CLV98_104340</name>
</gene>
<dbReference type="GO" id="GO:0006098">
    <property type="term" value="P:pentose-phosphate shunt"/>
    <property type="evidence" value="ECO:0007669"/>
    <property type="project" value="UniProtKB-UniPathway"/>
</dbReference>
<evidence type="ECO:0000259" key="8">
    <source>
        <dbReference type="Pfam" id="PF01182"/>
    </source>
</evidence>
<dbReference type="Gene3D" id="3.40.50.1360">
    <property type="match status" value="1"/>
</dbReference>